<protein>
    <recommendedName>
        <fullName evidence="6">AAR2-like protein</fullName>
    </recommendedName>
</protein>
<evidence type="ECO:0000256" key="1">
    <source>
        <dbReference type="ARBA" id="ARBA00006281"/>
    </source>
</evidence>
<dbReference type="InterPro" id="IPR007946">
    <property type="entry name" value="AAR2"/>
</dbReference>
<dbReference type="EMBL" id="GDKF01009646">
    <property type="protein sequence ID" value="JAT68976.1"/>
    <property type="molecule type" value="Transcribed_RNA"/>
</dbReference>
<dbReference type="PANTHER" id="PTHR12689:SF4">
    <property type="entry name" value="PROTEIN AAR2 HOMOLOG"/>
    <property type="match status" value="1"/>
</dbReference>
<name>A0A1D1ZPR4_AUXPR</name>
<dbReference type="InterPro" id="IPR033648">
    <property type="entry name" value="AAR2_C"/>
</dbReference>
<dbReference type="FunFam" id="2.60.34.20:FF:000001">
    <property type="entry name" value="protein AAR2 homolog"/>
    <property type="match status" value="1"/>
</dbReference>
<accession>A0A1D1ZPR4</accession>
<dbReference type="CDD" id="cd13778">
    <property type="entry name" value="Aar2_C"/>
    <property type="match status" value="1"/>
</dbReference>
<evidence type="ECO:0000256" key="2">
    <source>
        <dbReference type="SAM" id="MobiDB-lite"/>
    </source>
</evidence>
<feature type="region of interest" description="Disordered" evidence="2">
    <location>
        <begin position="399"/>
        <end position="419"/>
    </location>
</feature>
<gene>
    <name evidence="5" type="ORF">g.44115</name>
</gene>
<evidence type="ECO:0000259" key="3">
    <source>
        <dbReference type="Pfam" id="PF05282"/>
    </source>
</evidence>
<evidence type="ECO:0000259" key="4">
    <source>
        <dbReference type="Pfam" id="PF20981"/>
    </source>
</evidence>
<sequence length="419" mass="44964">MSAPYRINMDNVAARDLLKKGATILLLDVPPGTAVGIDHQVFLSGPEFKGVKMLPPGPHLVSYCAKGSQGDFGPVTCFFIHPSAGQVVIKRWDPQQEYLVAVDEESEVMQFTQAVHMFEFDRHLAPYDLANLATWRSLSAHLTPAVIDRLQPVGGNICVLAEAPPGSRGRRQTPAEAALEAQLSRRKATSSSQGGGGSDDSAVPGSHPQGALVAAPHAGRCFYTRTQTVSRDGVYDAAARTRHNLDRSEGLDSLIREEYAGDGDLLLGELQFAFLAFLVGQSFAGLMQWRALLQLLLGCFSAALGQHQQLFAQALDVLAAQLAASSQKQGRVGGAQDAGFLDELLRDSFLSHQLPQWTRGVQEESDGAGLTPALAESVARVNEALHELVGWEDSSQVQELGLGDDEDSPAVVDLDAPMF</sequence>
<evidence type="ECO:0000313" key="5">
    <source>
        <dbReference type="EMBL" id="JAT68976.1"/>
    </source>
</evidence>
<evidence type="ECO:0008006" key="6">
    <source>
        <dbReference type="Google" id="ProtNLM"/>
    </source>
</evidence>
<proteinExistence type="inferred from homology"/>
<dbReference type="InterPro" id="IPR033647">
    <property type="entry name" value="Aar2_N"/>
</dbReference>
<dbReference type="Pfam" id="PF20981">
    <property type="entry name" value="AAR2_1st"/>
    <property type="match status" value="1"/>
</dbReference>
<organism evidence="5">
    <name type="scientific">Auxenochlorella protothecoides</name>
    <name type="common">Green microalga</name>
    <name type="synonym">Chlorella protothecoides</name>
    <dbReference type="NCBI Taxonomy" id="3075"/>
    <lineage>
        <taxon>Eukaryota</taxon>
        <taxon>Viridiplantae</taxon>
        <taxon>Chlorophyta</taxon>
        <taxon>core chlorophytes</taxon>
        <taxon>Trebouxiophyceae</taxon>
        <taxon>Chlorellales</taxon>
        <taxon>Chlorellaceae</taxon>
        <taxon>Auxenochlorella</taxon>
    </lineage>
</organism>
<dbReference type="PANTHER" id="PTHR12689">
    <property type="entry name" value="A1 CISTRON SPLICING FACTOR AAR2-RELATED"/>
    <property type="match status" value="1"/>
</dbReference>
<dbReference type="Gene3D" id="1.25.40.550">
    <property type="entry name" value="Aar2, C-terminal domain-like"/>
    <property type="match status" value="1"/>
</dbReference>
<dbReference type="Pfam" id="PF05282">
    <property type="entry name" value="AAR2"/>
    <property type="match status" value="1"/>
</dbReference>
<dbReference type="Gene3D" id="2.60.34.20">
    <property type="match status" value="1"/>
</dbReference>
<feature type="domain" description="AAR2 C-terminal" evidence="3">
    <location>
        <begin position="237"/>
        <end position="392"/>
    </location>
</feature>
<dbReference type="InterPro" id="IPR038516">
    <property type="entry name" value="AAR2_N_sf"/>
</dbReference>
<feature type="domain" description="AAR2 N-terminal" evidence="4">
    <location>
        <begin position="21"/>
        <end position="152"/>
    </location>
</feature>
<dbReference type="GO" id="GO:0000244">
    <property type="term" value="P:spliceosomal tri-snRNP complex assembly"/>
    <property type="evidence" value="ECO:0007669"/>
    <property type="project" value="TreeGrafter"/>
</dbReference>
<reference evidence="5" key="1">
    <citation type="submission" date="2015-08" db="EMBL/GenBank/DDBJ databases">
        <authorList>
            <person name="Babu N.S."/>
            <person name="Beckwith C.J."/>
            <person name="Beseler K.G."/>
            <person name="Brison A."/>
            <person name="Carone J.V."/>
            <person name="Caskin T.P."/>
            <person name="Diamond M."/>
            <person name="Durham M.E."/>
            <person name="Foxe J.M."/>
            <person name="Go M."/>
            <person name="Henderson B.A."/>
            <person name="Jones I.B."/>
            <person name="McGettigan J.A."/>
            <person name="Micheletti S.J."/>
            <person name="Nasrallah M.E."/>
            <person name="Ortiz D."/>
            <person name="Piller C.R."/>
            <person name="Privatt S.R."/>
            <person name="Schneider S.L."/>
            <person name="Sharp S."/>
            <person name="Smith T.C."/>
            <person name="Stanton J.D."/>
            <person name="Ullery H.E."/>
            <person name="Wilson R.J."/>
            <person name="Serrano M.G."/>
            <person name="Buck G."/>
            <person name="Lee V."/>
            <person name="Wang Y."/>
            <person name="Carvalho R."/>
            <person name="Voegtly L."/>
            <person name="Shi R."/>
            <person name="Duckworth R."/>
            <person name="Johnson A."/>
            <person name="Loviza R."/>
            <person name="Walstead R."/>
            <person name="Shah Z."/>
            <person name="Kiflezghi M."/>
            <person name="Wade K."/>
            <person name="Ball S.L."/>
            <person name="Bradley K.W."/>
            <person name="Asai D.J."/>
            <person name="Bowman C.A."/>
            <person name="Russell D.A."/>
            <person name="Pope W.H."/>
            <person name="Jacobs-Sera D."/>
            <person name="Hendrix R.W."/>
            <person name="Hatfull G.F."/>
        </authorList>
    </citation>
    <scope>NUCLEOTIDE SEQUENCE</scope>
</reference>
<dbReference type="CDD" id="cd13777">
    <property type="entry name" value="Aar2_N"/>
    <property type="match status" value="1"/>
</dbReference>
<dbReference type="InterPro" id="IPR038514">
    <property type="entry name" value="AAR2_C_sf"/>
</dbReference>
<comment type="similarity">
    <text evidence="1">Belongs to the AAR2 family.</text>
</comment>
<feature type="region of interest" description="Disordered" evidence="2">
    <location>
        <begin position="162"/>
        <end position="209"/>
    </location>
</feature>
<dbReference type="AlphaFoldDB" id="A0A1D1ZPR4"/>